<dbReference type="EMBL" id="JANUBB010000025">
    <property type="protein sequence ID" value="MCS3953374.1"/>
    <property type="molecule type" value="Genomic_DNA"/>
</dbReference>
<protein>
    <submittedName>
        <fullName evidence="1">XRE-type DNA-binding protein</fullName>
    </submittedName>
</protein>
<dbReference type="GO" id="GO:0003677">
    <property type="term" value="F:DNA binding"/>
    <property type="evidence" value="ECO:0007669"/>
    <property type="project" value="UniProtKB-KW"/>
</dbReference>
<reference evidence="1" key="1">
    <citation type="submission" date="2022-08" db="EMBL/GenBank/DDBJ databases">
        <title>Genomic Encyclopedia of Type Strains, Phase V (KMG-V): Genome sequencing to study the core and pangenomes of soil and plant-associated prokaryotes.</title>
        <authorList>
            <person name="Whitman W."/>
        </authorList>
    </citation>
    <scope>NUCLEOTIDE SEQUENCE</scope>
    <source>
        <strain evidence="1">SP2017</strain>
    </source>
</reference>
<dbReference type="RefSeq" id="WP_259082618.1">
    <property type="nucleotide sequence ID" value="NZ_JANTZV010000023.1"/>
</dbReference>
<organism evidence="1 2">
    <name type="scientific">Salinibacter ruber</name>
    <dbReference type="NCBI Taxonomy" id="146919"/>
    <lineage>
        <taxon>Bacteria</taxon>
        <taxon>Pseudomonadati</taxon>
        <taxon>Rhodothermota</taxon>
        <taxon>Rhodothermia</taxon>
        <taxon>Rhodothermales</taxon>
        <taxon>Salinibacteraceae</taxon>
        <taxon>Salinibacter</taxon>
    </lineage>
</organism>
<dbReference type="AlphaFoldDB" id="A0A9X2Z5C6"/>
<keyword evidence="1" id="KW-0238">DNA-binding</keyword>
<accession>A0A9X2Z5C6</accession>
<evidence type="ECO:0000313" key="1">
    <source>
        <dbReference type="EMBL" id="MCS3953374.1"/>
    </source>
</evidence>
<sequence length="79" mass="9030">MKETQYDAEGLREEAATAIEDSPYTQTDVAEQLDVARTSVNRAVNATTPKFEKLRQRIVEHLRGGRVEKRVTFVHVQDE</sequence>
<proteinExistence type="predicted"/>
<evidence type="ECO:0000313" key="2">
    <source>
        <dbReference type="Proteomes" id="UP001155010"/>
    </source>
</evidence>
<dbReference type="Proteomes" id="UP001155010">
    <property type="component" value="Unassembled WGS sequence"/>
</dbReference>
<comment type="caution">
    <text evidence="1">The sequence shown here is derived from an EMBL/GenBank/DDBJ whole genome shotgun (WGS) entry which is preliminary data.</text>
</comment>
<gene>
    <name evidence="1" type="ORF">GGP83_003349</name>
</gene>
<name>A0A9X2Z5C6_9BACT</name>